<comment type="caution">
    <text evidence="1">The sequence shown here is derived from an EMBL/GenBank/DDBJ whole genome shotgun (WGS) entry which is preliminary data.</text>
</comment>
<name>A0A4Y8RE16_9HYPH</name>
<dbReference type="EMBL" id="SOZD01000005">
    <property type="protein sequence ID" value="TFF20542.1"/>
    <property type="molecule type" value="Genomic_DNA"/>
</dbReference>
<protein>
    <submittedName>
        <fullName evidence="1">Uncharacterized protein</fullName>
    </submittedName>
</protein>
<keyword evidence="2" id="KW-1185">Reference proteome</keyword>
<reference evidence="1 2" key="1">
    <citation type="submission" date="2019-03" db="EMBL/GenBank/DDBJ databases">
        <title>Jiella endophytica sp. nov., a novel endophytic bacterium isolated from root of Ficus microcarpa Linn. f.</title>
        <authorList>
            <person name="Tuo L."/>
        </authorList>
    </citation>
    <scope>NUCLEOTIDE SEQUENCE [LARGE SCALE GENOMIC DNA]</scope>
    <source>
        <strain evidence="1 2">CBS5Q-3</strain>
    </source>
</reference>
<evidence type="ECO:0000313" key="2">
    <source>
        <dbReference type="Proteomes" id="UP000298179"/>
    </source>
</evidence>
<proteinExistence type="predicted"/>
<gene>
    <name evidence="1" type="ORF">E3C22_16675</name>
</gene>
<sequence length="124" mass="13665">MAQFVLAETYRYPWPVTVHVPDPAKAGATIEQTFEALFEAVSLDEAEAMNADYLALKTDAERSAHQHDFLKRALKGWSGVQGPGGAEVPFTDETFATALQHAWFRQGVYRAYSQSLSGEARTGN</sequence>
<evidence type="ECO:0000313" key="1">
    <source>
        <dbReference type="EMBL" id="TFF20542.1"/>
    </source>
</evidence>
<dbReference type="RefSeq" id="WP_134763191.1">
    <property type="nucleotide sequence ID" value="NZ_SOZD01000005.1"/>
</dbReference>
<dbReference type="OrthoDB" id="7690128at2"/>
<dbReference type="AlphaFoldDB" id="A0A4Y8RE16"/>
<organism evidence="1 2">
    <name type="scientific">Jiella endophytica</name>
    <dbReference type="NCBI Taxonomy" id="2558362"/>
    <lineage>
        <taxon>Bacteria</taxon>
        <taxon>Pseudomonadati</taxon>
        <taxon>Pseudomonadota</taxon>
        <taxon>Alphaproteobacteria</taxon>
        <taxon>Hyphomicrobiales</taxon>
        <taxon>Aurantimonadaceae</taxon>
        <taxon>Jiella</taxon>
    </lineage>
</organism>
<accession>A0A4Y8RE16</accession>
<dbReference type="Proteomes" id="UP000298179">
    <property type="component" value="Unassembled WGS sequence"/>
</dbReference>